<dbReference type="SMART" id="SM00065">
    <property type="entry name" value="GAF"/>
    <property type="match status" value="1"/>
</dbReference>
<dbReference type="CDD" id="cd01949">
    <property type="entry name" value="GGDEF"/>
    <property type="match status" value="1"/>
</dbReference>
<evidence type="ECO:0000259" key="1">
    <source>
        <dbReference type="PROSITE" id="PS50883"/>
    </source>
</evidence>
<evidence type="ECO:0008006" key="5">
    <source>
        <dbReference type="Google" id="ProtNLM"/>
    </source>
</evidence>
<dbReference type="NCBIfam" id="TIGR00254">
    <property type="entry name" value="GGDEF"/>
    <property type="match status" value="1"/>
</dbReference>
<dbReference type="Gene3D" id="3.30.70.270">
    <property type="match status" value="1"/>
</dbReference>
<feature type="domain" description="EAL" evidence="1">
    <location>
        <begin position="516"/>
        <end position="771"/>
    </location>
</feature>
<sequence length="777" mass="83826">MGPPTTFDGAGASGGSSWAAQQLPEYLAVVSSRPDVGAAAGAAAEWAAELMEAEVGAVVLGDALEAQVGFPRGAAPTATLTAAARERHTTLDVPGLGPCHCASVGLGADTSGYLLVARCDRPFGTEELSLLRGMGRILGLQLRQLRTLASERTLRLEYEQRVEENEELVRSLQRRQRLLEEFGRVQRAITTRAPLQQILDAITAGAHALFERDMVSLRLIDSDDPAWMLLASHSGVPVWYRTAAWRLPVTSGGMQRVLATGEIVRVDRSEAEEPTNDPQILNAIQAVMIAPVSEGGARVGCLLVASFDKNRDYTESDAEMLRGFADHVSMALTDARGVQALHQAHHDALTGLPNRTLLKERLGQALRRGRCGLLFVDLDRFKLVNDSLGHDAGDQLLVETADRLRKAAGPANTVARYGGDEFVVLVDRVVSDVSEVTEIGERMLAAVQPPFVLAGRECSVGASIGVTVAGAAGPYEPPTADEVLRDADVAMYRAKQQGRGRVEVFHPEMHAVLMDRLDLEADLRRAVDQHELFLVYQPIVELETMRVVRFEALARWNHPTRGVLSPGTFIPLAEETGLIASIGRWVIGEAVAAVRRWDELLPGPRLGMNVNLAVSHLRLPGAVDEIAEAVRAAGLTPSRLSVEVTENELVREHDEAVDALFALRELGVSIAVDDFGTGFSSLRYLRQLPVDTVKVDRSFLVDVDTSPEGLAFVRSIVGLGTALSLHTVAEGIERPTQLAELRRMGCRYGQGFALAKPLGEPDVIPWLSSAAPAVAVG</sequence>
<dbReference type="InterPro" id="IPR043128">
    <property type="entry name" value="Rev_trsase/Diguanyl_cyclase"/>
</dbReference>
<dbReference type="InterPro" id="IPR000160">
    <property type="entry name" value="GGDEF_dom"/>
</dbReference>
<dbReference type="PROSITE" id="PS50883">
    <property type="entry name" value="EAL"/>
    <property type="match status" value="1"/>
</dbReference>
<dbReference type="InterPro" id="IPR003018">
    <property type="entry name" value="GAF"/>
</dbReference>
<dbReference type="SMART" id="SM00267">
    <property type="entry name" value="GGDEF"/>
    <property type="match status" value="1"/>
</dbReference>
<protein>
    <recommendedName>
        <fullName evidence="5">EAL domain-containing protein</fullName>
    </recommendedName>
</protein>
<dbReference type="Gene3D" id="3.30.450.40">
    <property type="match status" value="1"/>
</dbReference>
<dbReference type="InterPro" id="IPR052155">
    <property type="entry name" value="Biofilm_reg_signaling"/>
</dbReference>
<dbReference type="Pfam" id="PF13185">
    <property type="entry name" value="GAF_2"/>
    <property type="match status" value="1"/>
</dbReference>
<dbReference type="PANTHER" id="PTHR44757:SF2">
    <property type="entry name" value="BIOFILM ARCHITECTURE MAINTENANCE PROTEIN MBAA"/>
    <property type="match status" value="1"/>
</dbReference>
<reference evidence="4" key="1">
    <citation type="journal article" date="2019" name="Int. J. Syst. Evol. Microbiol.">
        <title>The Global Catalogue of Microorganisms (GCM) 10K type strain sequencing project: providing services to taxonomists for standard genome sequencing and annotation.</title>
        <authorList>
            <consortium name="The Broad Institute Genomics Platform"/>
            <consortium name="The Broad Institute Genome Sequencing Center for Infectious Disease"/>
            <person name="Wu L."/>
            <person name="Ma J."/>
        </authorList>
    </citation>
    <scope>NUCLEOTIDE SEQUENCE [LARGE SCALE GENOMIC DNA]</scope>
    <source>
        <strain evidence="4">JCM 9458</strain>
    </source>
</reference>
<accession>A0ABP6SYJ0</accession>
<dbReference type="InterPro" id="IPR029016">
    <property type="entry name" value="GAF-like_dom_sf"/>
</dbReference>
<dbReference type="Pfam" id="PF00563">
    <property type="entry name" value="EAL"/>
    <property type="match status" value="1"/>
</dbReference>
<dbReference type="SMART" id="SM00052">
    <property type="entry name" value="EAL"/>
    <property type="match status" value="1"/>
</dbReference>
<dbReference type="InterPro" id="IPR001633">
    <property type="entry name" value="EAL_dom"/>
</dbReference>
<dbReference type="Gene3D" id="3.20.20.450">
    <property type="entry name" value="EAL domain"/>
    <property type="match status" value="1"/>
</dbReference>
<organism evidence="3 4">
    <name type="scientific">Cryptosporangium minutisporangium</name>
    <dbReference type="NCBI Taxonomy" id="113569"/>
    <lineage>
        <taxon>Bacteria</taxon>
        <taxon>Bacillati</taxon>
        <taxon>Actinomycetota</taxon>
        <taxon>Actinomycetes</taxon>
        <taxon>Cryptosporangiales</taxon>
        <taxon>Cryptosporangiaceae</taxon>
        <taxon>Cryptosporangium</taxon>
    </lineage>
</organism>
<gene>
    <name evidence="3" type="ORF">GCM10020369_29230</name>
</gene>
<dbReference type="EMBL" id="BAAAYN010000017">
    <property type="protein sequence ID" value="GAA3387282.1"/>
    <property type="molecule type" value="Genomic_DNA"/>
</dbReference>
<proteinExistence type="predicted"/>
<dbReference type="PROSITE" id="PS50887">
    <property type="entry name" value="GGDEF"/>
    <property type="match status" value="1"/>
</dbReference>
<evidence type="ECO:0000313" key="3">
    <source>
        <dbReference type="EMBL" id="GAA3387282.1"/>
    </source>
</evidence>
<dbReference type="Proteomes" id="UP001501676">
    <property type="component" value="Unassembled WGS sequence"/>
</dbReference>
<dbReference type="SUPFAM" id="SSF141868">
    <property type="entry name" value="EAL domain-like"/>
    <property type="match status" value="1"/>
</dbReference>
<dbReference type="CDD" id="cd01948">
    <property type="entry name" value="EAL"/>
    <property type="match status" value="1"/>
</dbReference>
<dbReference type="RefSeq" id="WP_345728596.1">
    <property type="nucleotide sequence ID" value="NZ_BAAAYN010000017.1"/>
</dbReference>
<dbReference type="InterPro" id="IPR029787">
    <property type="entry name" value="Nucleotide_cyclase"/>
</dbReference>
<dbReference type="InterPro" id="IPR035919">
    <property type="entry name" value="EAL_sf"/>
</dbReference>
<dbReference type="SUPFAM" id="SSF55781">
    <property type="entry name" value="GAF domain-like"/>
    <property type="match status" value="1"/>
</dbReference>
<keyword evidence="4" id="KW-1185">Reference proteome</keyword>
<name>A0ABP6SYJ0_9ACTN</name>
<dbReference type="SUPFAM" id="SSF55073">
    <property type="entry name" value="Nucleotide cyclase"/>
    <property type="match status" value="1"/>
</dbReference>
<comment type="caution">
    <text evidence="3">The sequence shown here is derived from an EMBL/GenBank/DDBJ whole genome shotgun (WGS) entry which is preliminary data.</text>
</comment>
<dbReference type="Pfam" id="PF00990">
    <property type="entry name" value="GGDEF"/>
    <property type="match status" value="1"/>
</dbReference>
<feature type="domain" description="GGDEF" evidence="2">
    <location>
        <begin position="369"/>
        <end position="507"/>
    </location>
</feature>
<evidence type="ECO:0000259" key="2">
    <source>
        <dbReference type="PROSITE" id="PS50887"/>
    </source>
</evidence>
<dbReference type="PANTHER" id="PTHR44757">
    <property type="entry name" value="DIGUANYLATE CYCLASE DGCP"/>
    <property type="match status" value="1"/>
</dbReference>
<evidence type="ECO:0000313" key="4">
    <source>
        <dbReference type="Proteomes" id="UP001501676"/>
    </source>
</evidence>